<evidence type="ECO:0000313" key="2">
    <source>
        <dbReference type="EMBL" id="KRM56293.1"/>
    </source>
</evidence>
<dbReference type="AlphaFoldDB" id="A0A0R1ZP68"/>
<keyword evidence="3" id="KW-1185">Reference proteome</keyword>
<sequence length="185" mass="21136">MSLKVELLKHQEITTKRLLLRPVRLADAEDFYRIGSDPENNRFTIHYPNMDATLSGMADYWMGDPLGKYAVVLKGTNQFAGAVEVHLDERNQKAEIGYLITRRFWGNGYAPEAAAALLDLCFNILHLNRVEAMYDSRNHNSGRVLEKLGMHVEGRLRNDRIDDDGTPITTVVTAITAREYRENRE</sequence>
<organism evidence="2 3">
    <name type="scientific">Lacticaseibacillus sharpeae JCM 1186 = DSM 20505</name>
    <dbReference type="NCBI Taxonomy" id="1291052"/>
    <lineage>
        <taxon>Bacteria</taxon>
        <taxon>Bacillati</taxon>
        <taxon>Bacillota</taxon>
        <taxon>Bacilli</taxon>
        <taxon>Lactobacillales</taxon>
        <taxon>Lactobacillaceae</taxon>
        <taxon>Lacticaseibacillus</taxon>
    </lineage>
</organism>
<dbReference type="STRING" id="1291052.FC18_GL000127"/>
<dbReference type="RefSeq" id="WP_056975357.1">
    <property type="nucleotide sequence ID" value="NZ_AYYO01000006.1"/>
</dbReference>
<dbReference type="GO" id="GO:0016747">
    <property type="term" value="F:acyltransferase activity, transferring groups other than amino-acyl groups"/>
    <property type="evidence" value="ECO:0007669"/>
    <property type="project" value="InterPro"/>
</dbReference>
<comment type="caution">
    <text evidence="2">The sequence shown here is derived from an EMBL/GenBank/DDBJ whole genome shotgun (WGS) entry which is preliminary data.</text>
</comment>
<dbReference type="PANTHER" id="PTHR43792:SF1">
    <property type="entry name" value="N-ACETYLTRANSFERASE DOMAIN-CONTAINING PROTEIN"/>
    <property type="match status" value="1"/>
</dbReference>
<evidence type="ECO:0000259" key="1">
    <source>
        <dbReference type="PROSITE" id="PS51186"/>
    </source>
</evidence>
<evidence type="ECO:0000313" key="3">
    <source>
        <dbReference type="Proteomes" id="UP000051679"/>
    </source>
</evidence>
<dbReference type="Proteomes" id="UP000051679">
    <property type="component" value="Unassembled WGS sequence"/>
</dbReference>
<reference evidence="2 3" key="1">
    <citation type="journal article" date="2015" name="Genome Announc.">
        <title>Expanding the biotechnology potential of lactobacilli through comparative genomics of 213 strains and associated genera.</title>
        <authorList>
            <person name="Sun Z."/>
            <person name="Harris H.M."/>
            <person name="McCann A."/>
            <person name="Guo C."/>
            <person name="Argimon S."/>
            <person name="Zhang W."/>
            <person name="Yang X."/>
            <person name="Jeffery I.B."/>
            <person name="Cooney J.C."/>
            <person name="Kagawa T.F."/>
            <person name="Liu W."/>
            <person name="Song Y."/>
            <person name="Salvetti E."/>
            <person name="Wrobel A."/>
            <person name="Rasinkangas P."/>
            <person name="Parkhill J."/>
            <person name="Rea M.C."/>
            <person name="O'Sullivan O."/>
            <person name="Ritari J."/>
            <person name="Douillard F.P."/>
            <person name="Paul Ross R."/>
            <person name="Yang R."/>
            <person name="Briner A.E."/>
            <person name="Felis G.E."/>
            <person name="de Vos W.M."/>
            <person name="Barrangou R."/>
            <person name="Klaenhammer T.R."/>
            <person name="Caufield P.W."/>
            <person name="Cui Y."/>
            <person name="Zhang H."/>
            <person name="O'Toole P.W."/>
        </authorList>
    </citation>
    <scope>NUCLEOTIDE SEQUENCE [LARGE SCALE GENOMIC DNA]</scope>
    <source>
        <strain evidence="2 3">DSM 20505</strain>
    </source>
</reference>
<dbReference type="SUPFAM" id="SSF55729">
    <property type="entry name" value="Acyl-CoA N-acyltransferases (Nat)"/>
    <property type="match status" value="1"/>
</dbReference>
<dbReference type="PATRIC" id="fig|1291052.5.peg.128"/>
<proteinExistence type="predicted"/>
<dbReference type="EMBL" id="AYYO01000006">
    <property type="protein sequence ID" value="KRM56293.1"/>
    <property type="molecule type" value="Genomic_DNA"/>
</dbReference>
<name>A0A0R1ZP68_9LACO</name>
<dbReference type="PROSITE" id="PS51186">
    <property type="entry name" value="GNAT"/>
    <property type="match status" value="1"/>
</dbReference>
<dbReference type="InterPro" id="IPR000182">
    <property type="entry name" value="GNAT_dom"/>
</dbReference>
<gene>
    <name evidence="2" type="ORF">FC18_GL000127</name>
</gene>
<dbReference type="PANTHER" id="PTHR43792">
    <property type="entry name" value="GNAT FAMILY, PUTATIVE (AFU_ORTHOLOGUE AFUA_3G00765)-RELATED-RELATED"/>
    <property type="match status" value="1"/>
</dbReference>
<dbReference type="Pfam" id="PF13302">
    <property type="entry name" value="Acetyltransf_3"/>
    <property type="match status" value="1"/>
</dbReference>
<dbReference type="Gene3D" id="3.40.630.30">
    <property type="match status" value="1"/>
</dbReference>
<dbReference type="InterPro" id="IPR051531">
    <property type="entry name" value="N-acetyltransferase"/>
</dbReference>
<feature type="domain" description="N-acetyltransferase" evidence="1">
    <location>
        <begin position="18"/>
        <end position="178"/>
    </location>
</feature>
<accession>A0A0R1ZP68</accession>
<dbReference type="OrthoDB" id="9798081at2"/>
<dbReference type="InterPro" id="IPR016181">
    <property type="entry name" value="Acyl_CoA_acyltransferase"/>
</dbReference>
<protein>
    <recommendedName>
        <fullName evidence="1">N-acetyltransferase domain-containing protein</fullName>
    </recommendedName>
</protein>